<evidence type="ECO:0000259" key="10">
    <source>
        <dbReference type="PROSITE" id="PS51455"/>
    </source>
</evidence>
<dbReference type="Pfam" id="PF01987">
    <property type="entry name" value="AIM24"/>
    <property type="match status" value="1"/>
</dbReference>
<dbReference type="EMBL" id="CP076755">
    <property type="protein sequence ID" value="QWW25878.1"/>
    <property type="molecule type" value="Genomic_DNA"/>
</dbReference>
<gene>
    <name evidence="11" type="ORF">CA7LBN_004782</name>
</gene>
<dbReference type="PROSITE" id="PS51455">
    <property type="entry name" value="PIPK"/>
    <property type="match status" value="1"/>
</dbReference>
<keyword evidence="3 7" id="KW-0808">Transferase</keyword>
<comment type="catalytic activity">
    <reaction evidence="1">
        <text>a 1,2-diacyl-sn-glycero-3-phospho-(1D-myo-inositol 4-phosphate) + ATP = a 1,2-diacyl-sn-glycero-3-phospho-(1D-myo-inositol-4,5-bisphosphate) + ADP + H(+)</text>
        <dbReference type="Rhea" id="RHEA:14425"/>
        <dbReference type="ChEBI" id="CHEBI:15378"/>
        <dbReference type="ChEBI" id="CHEBI:30616"/>
        <dbReference type="ChEBI" id="CHEBI:58178"/>
        <dbReference type="ChEBI" id="CHEBI:58456"/>
        <dbReference type="ChEBI" id="CHEBI:456216"/>
        <dbReference type="EC" id="2.7.1.68"/>
    </reaction>
</comment>
<dbReference type="GO" id="GO:0005739">
    <property type="term" value="C:mitochondrion"/>
    <property type="evidence" value="ECO:0007669"/>
    <property type="project" value="UniProtKB-SubCell"/>
</dbReference>
<dbReference type="GO" id="GO:0005886">
    <property type="term" value="C:plasma membrane"/>
    <property type="evidence" value="ECO:0007669"/>
    <property type="project" value="TreeGrafter"/>
</dbReference>
<dbReference type="InterPro" id="IPR002498">
    <property type="entry name" value="PInositol-4-P-4/5-kinase_core"/>
</dbReference>
<feature type="compositionally biased region" description="Basic and acidic residues" evidence="9">
    <location>
        <begin position="18"/>
        <end position="34"/>
    </location>
</feature>
<sequence>MIQLEAAPVVEASSSNDVRLKDESRETKEMKREQPLTPTSRSFRAVRSGGSETASGETIARSLETIAGTPNSLKTDLQKGSKGVATETHKEVLNSKMISSSVDNDILDPIKALTGSTMQSVKGDETCVARFDRHKGKSFDKSSRIAPLRRHTSPLTQNDGRTMSSKRTIDSSVATESSPCQIPSHLDFSSPRYHRANSTADIQKLRLNPAKSTFDDEISRMRNSIIMKRNIKKQKRKEFYDDETTPVGNRITEGHQNFVMAYNMLTGIRVAVSRCSGVMKKINDEDFKTTKKLTFNMDGNELTPSSKYDFKFKDYCPEVFRELRAVFGIDPADYLISITGKYILSELGSPGKSGSFFYYSRDFRFIIKTIHHSEHKQLRRILKDYYSHVKSNPNTLISQFYGLHRLKVKGGMKKVHFIVMNNLFPPHRDIHYKYDLKGSTWGRFTKVPSDELKKSDLSHITFKDLNWLERKDGICFGPQKRKIFLKQLEADVEFLKRINAMDYSLLLGIHDVSKGNSNTISKLSVFDPKSNNKSDLIKTNPRDIDRYADLPASNFPGRSKYIFYGHDGGIRGTNEHDEPTRIMLKRLSTNPNIVIRPFHIHQSYLTPTPSDVELSFKSDVERLPSIRSSESVRLKALGTPATIVAVTLPPSIPLYVRRNSLISISGSSSLVSSRIRLFNPFKSLYLDGSVKLFEEFISTETSSFLVSSQVKKSIPRIFRNSSPKSFATLKLDGENDWAILKNEALQVYGGSAISVSKRKIPRRISRNLARTLSLSRRELTGLSSLVNRGFTYLSGRGVAGLVGSGSVVAITVDENDDILINRDNLLAVSINGPQDLQNCAVSRVSRLPREKPILMTKSLRSIRSFQDAIDTLKIFGSCIIKLSAWFTMSLRSWFLGRHKFISIIGPRTVFLQTASSKNYYELNSEFFITNADEIHDAKSGDTSRNYLNLVTLDGDQKPRIRSTDSFVKSNKSE</sequence>
<dbReference type="SUPFAM" id="SSF56104">
    <property type="entry name" value="SAICAR synthase-like"/>
    <property type="match status" value="1"/>
</dbReference>
<reference evidence="11" key="1">
    <citation type="submission" date="2021-06" db="EMBL/GenBank/DDBJ databases">
        <title>Candida auris outbreak in lebanese hospital.</title>
        <authorList>
            <person name="Finianos M."/>
        </authorList>
    </citation>
    <scope>NUCLEOTIDE SEQUENCE</scope>
    <source>
        <strain evidence="11">CA7LBN</strain>
    </source>
</reference>
<proteinExistence type="inferred from homology"/>
<feature type="region of interest" description="Disordered" evidence="9">
    <location>
        <begin position="150"/>
        <end position="192"/>
    </location>
</feature>
<dbReference type="PANTHER" id="PTHR23086:SF8">
    <property type="entry name" value="PHOSPHATIDYLINOSITOL 5-PHOSPHATE 4-KINASE, ISOFORM A"/>
    <property type="match status" value="1"/>
</dbReference>
<dbReference type="Gene3D" id="3.60.160.10">
    <property type="entry name" value="Mitochondrial biogenesis AIM24"/>
    <property type="match status" value="1"/>
</dbReference>
<dbReference type="CDD" id="cd17303">
    <property type="entry name" value="PIPKc_PIP5K_yeast_like"/>
    <property type="match status" value="1"/>
</dbReference>
<dbReference type="GO" id="GO:0046854">
    <property type="term" value="P:phosphatidylinositol phosphate biosynthetic process"/>
    <property type="evidence" value="ECO:0007669"/>
    <property type="project" value="UniProtKB-ARBA"/>
</dbReference>
<dbReference type="Proteomes" id="UP000825438">
    <property type="component" value="Chromosome VII"/>
</dbReference>
<feature type="domain" description="PIPK" evidence="10">
    <location>
        <begin position="254"/>
        <end position="567"/>
    </location>
</feature>
<dbReference type="PANTHER" id="PTHR23086">
    <property type="entry name" value="PHOSPHATIDYLINOSITOL-4-PHOSPHATE 5-KINASE"/>
    <property type="match status" value="1"/>
</dbReference>
<keyword evidence="5 7" id="KW-0418">Kinase</keyword>
<dbReference type="InterPro" id="IPR023610">
    <property type="entry name" value="PInositol-4/5-P-5/4-kinase"/>
</dbReference>
<dbReference type="FunFam" id="3.30.800.10:FF:000009">
    <property type="entry name" value="Phosphatidylinositol 4-phosphate 5-kinase its3"/>
    <property type="match status" value="1"/>
</dbReference>
<evidence type="ECO:0000256" key="1">
    <source>
        <dbReference type="ARBA" id="ARBA00000444"/>
    </source>
</evidence>
<evidence type="ECO:0000256" key="3">
    <source>
        <dbReference type="ARBA" id="ARBA00022679"/>
    </source>
</evidence>
<dbReference type="InterPro" id="IPR027484">
    <property type="entry name" value="PInositol-4-P-5-kinase_N"/>
</dbReference>
<dbReference type="Gene3D" id="3.30.810.10">
    <property type="entry name" value="2-Layer Sandwich"/>
    <property type="match status" value="1"/>
</dbReference>
<evidence type="ECO:0000256" key="4">
    <source>
        <dbReference type="ARBA" id="ARBA00022741"/>
    </source>
</evidence>
<evidence type="ECO:0000256" key="8">
    <source>
        <dbReference type="RuleBase" id="RU363045"/>
    </source>
</evidence>
<feature type="compositionally biased region" description="Polar residues" evidence="9">
    <location>
        <begin position="153"/>
        <end position="181"/>
    </location>
</feature>
<comment type="similarity">
    <text evidence="8">Belongs to the AIM24 family.</text>
</comment>
<name>A0A8F2W501_CANAR</name>
<dbReference type="InterPro" id="IPR036983">
    <property type="entry name" value="AIM24_sf"/>
</dbReference>
<protein>
    <recommendedName>
        <fullName evidence="8">Altered inheritance of mitochondria protein 24, mitochondrial</fullName>
    </recommendedName>
</protein>
<evidence type="ECO:0000256" key="2">
    <source>
        <dbReference type="ARBA" id="ARBA00022553"/>
    </source>
</evidence>
<keyword evidence="4 7" id="KW-0547">Nucleotide-binding</keyword>
<dbReference type="AlphaFoldDB" id="A0A8F2W501"/>
<keyword evidence="6 7" id="KW-0067">ATP-binding</keyword>
<evidence type="ECO:0000256" key="5">
    <source>
        <dbReference type="ARBA" id="ARBA00022777"/>
    </source>
</evidence>
<evidence type="ECO:0000256" key="6">
    <source>
        <dbReference type="ARBA" id="ARBA00022840"/>
    </source>
</evidence>
<dbReference type="SMART" id="SM00330">
    <property type="entry name" value="PIPKc"/>
    <property type="match status" value="1"/>
</dbReference>
<keyword evidence="2" id="KW-0597">Phosphoprotein</keyword>
<dbReference type="Gene3D" id="3.30.800.10">
    <property type="entry name" value="Phosphatidylinositol Phosphate Kinase II Beta"/>
    <property type="match status" value="1"/>
</dbReference>
<keyword evidence="8" id="KW-0496">Mitochondrion</keyword>
<evidence type="ECO:0000256" key="9">
    <source>
        <dbReference type="SAM" id="MobiDB-lite"/>
    </source>
</evidence>
<feature type="region of interest" description="Disordered" evidence="9">
    <location>
        <begin position="1"/>
        <end position="58"/>
    </location>
</feature>
<dbReference type="InterPro" id="IPR027483">
    <property type="entry name" value="PInositol-4-P-4/5-kinase_C_sf"/>
</dbReference>
<organism evidence="11">
    <name type="scientific">Candidozyma auris</name>
    <name type="common">Yeast</name>
    <name type="synonym">Candida auris</name>
    <dbReference type="NCBI Taxonomy" id="498019"/>
    <lineage>
        <taxon>Eukaryota</taxon>
        <taxon>Fungi</taxon>
        <taxon>Dikarya</taxon>
        <taxon>Ascomycota</taxon>
        <taxon>Saccharomycotina</taxon>
        <taxon>Pichiomycetes</taxon>
        <taxon>Metschnikowiaceae</taxon>
        <taxon>Candidozyma</taxon>
    </lineage>
</organism>
<dbReference type="InterPro" id="IPR002838">
    <property type="entry name" value="AIM24"/>
</dbReference>
<dbReference type="GO" id="GO:0005524">
    <property type="term" value="F:ATP binding"/>
    <property type="evidence" value="ECO:0007669"/>
    <property type="project" value="UniProtKB-UniRule"/>
</dbReference>
<comment type="subcellular location">
    <subcellularLocation>
        <location evidence="8">Mitochondrion</location>
    </subcellularLocation>
</comment>
<evidence type="ECO:0000313" key="11">
    <source>
        <dbReference type="EMBL" id="QWW25878.1"/>
    </source>
</evidence>
<accession>A0A8F2W501</accession>
<evidence type="ECO:0000256" key="7">
    <source>
        <dbReference type="PROSITE-ProRule" id="PRU00781"/>
    </source>
</evidence>
<dbReference type="Pfam" id="PF01504">
    <property type="entry name" value="PIP5K"/>
    <property type="match status" value="1"/>
</dbReference>
<dbReference type="GO" id="GO:0016308">
    <property type="term" value="F:1-phosphatidylinositol-4-phosphate 5-kinase activity"/>
    <property type="evidence" value="ECO:0007669"/>
    <property type="project" value="UniProtKB-EC"/>
</dbReference>